<comment type="caution">
    <text evidence="1">The sequence shown here is derived from an EMBL/GenBank/DDBJ whole genome shotgun (WGS) entry which is preliminary data.</text>
</comment>
<organism evidence="1 2">
    <name type="scientific">Eiseniibacteriota bacterium</name>
    <dbReference type="NCBI Taxonomy" id="2212470"/>
    <lineage>
        <taxon>Bacteria</taxon>
        <taxon>Candidatus Eiseniibacteriota</taxon>
    </lineage>
</organism>
<evidence type="ECO:0000313" key="2">
    <source>
        <dbReference type="Proteomes" id="UP000739538"/>
    </source>
</evidence>
<reference evidence="1" key="2">
    <citation type="journal article" date="2021" name="Microbiome">
        <title>Successional dynamics and alternative stable states in a saline activated sludge microbial community over 9 years.</title>
        <authorList>
            <person name="Wang Y."/>
            <person name="Ye J."/>
            <person name="Ju F."/>
            <person name="Liu L."/>
            <person name="Boyd J.A."/>
            <person name="Deng Y."/>
            <person name="Parks D.H."/>
            <person name="Jiang X."/>
            <person name="Yin X."/>
            <person name="Woodcroft B.J."/>
            <person name="Tyson G.W."/>
            <person name="Hugenholtz P."/>
            <person name="Polz M.F."/>
            <person name="Zhang T."/>
        </authorList>
    </citation>
    <scope>NUCLEOTIDE SEQUENCE</scope>
    <source>
        <strain evidence="1">HKST-UBA02</strain>
    </source>
</reference>
<reference evidence="1" key="1">
    <citation type="submission" date="2020-04" db="EMBL/GenBank/DDBJ databases">
        <authorList>
            <person name="Zhang T."/>
        </authorList>
    </citation>
    <scope>NUCLEOTIDE SEQUENCE</scope>
    <source>
        <strain evidence="1">HKST-UBA02</strain>
    </source>
</reference>
<dbReference type="Pfam" id="PF16125">
    <property type="entry name" value="DUF4837"/>
    <property type="match status" value="1"/>
</dbReference>
<gene>
    <name evidence="1" type="ORF">KDA27_05015</name>
</gene>
<proteinExistence type="predicted"/>
<dbReference type="InterPro" id="IPR032286">
    <property type="entry name" value="DUF4837"/>
</dbReference>
<protein>
    <submittedName>
        <fullName evidence="1">DUF4837 family protein</fullName>
    </submittedName>
</protein>
<accession>A0A956NA02</accession>
<evidence type="ECO:0000313" key="1">
    <source>
        <dbReference type="EMBL" id="MCA9755141.1"/>
    </source>
</evidence>
<dbReference type="EMBL" id="JAGQHS010000016">
    <property type="protein sequence ID" value="MCA9755141.1"/>
    <property type="molecule type" value="Genomic_DNA"/>
</dbReference>
<sequence>MPTMYDTRRASLVWAFLGLALLFVHGCAGDLLWAVGQTEKLGLITSFSMQDQRVAILSDSLEAPVLMVRPENRFRVDPIPLDLFEPNRDWKALAVLTNVNQPGSLREVVDHLISADEQRELGRSDAGYRLIDNAWAKGQCILLVHSTNTSTFENFMKGAGRDLAARYDEALQAAIGPAVLAAGEDEDMESYIRRNFGFEIGIPRGYLTGEDAEGRVVRLYRVIDGEPARYVLVHWMPVAERPKSLEEFVALRDELGEVYYQGDHILEERSDAREGTFQDQPAWLIEGVWQNDRFVMGGPFRTFGFERGGRFYVVDAAVFNPPGSKLPYLREALAVARTFRVVEPS</sequence>
<dbReference type="AlphaFoldDB" id="A0A956NA02"/>
<dbReference type="Proteomes" id="UP000739538">
    <property type="component" value="Unassembled WGS sequence"/>
</dbReference>
<name>A0A956NA02_UNCEI</name>